<evidence type="ECO:0000256" key="5">
    <source>
        <dbReference type="ARBA" id="ARBA00022759"/>
    </source>
</evidence>
<feature type="compositionally biased region" description="Polar residues" evidence="8">
    <location>
        <begin position="242"/>
        <end position="254"/>
    </location>
</feature>
<keyword evidence="7" id="KW-0695">RNA-directed DNA polymerase</keyword>
<dbReference type="FunFam" id="3.10.10.10:FF:000007">
    <property type="entry name" value="Retrovirus-related Pol polyprotein from transposon 17.6-like Protein"/>
    <property type="match status" value="1"/>
</dbReference>
<dbReference type="Pfam" id="PF23055">
    <property type="entry name" value="DUF7041"/>
    <property type="match status" value="1"/>
</dbReference>
<evidence type="ECO:0000256" key="7">
    <source>
        <dbReference type="ARBA" id="ARBA00022918"/>
    </source>
</evidence>
<proteinExistence type="predicted"/>
<organism evidence="10 11">
    <name type="scientific">Trichogramma kaykai</name>
    <dbReference type="NCBI Taxonomy" id="54128"/>
    <lineage>
        <taxon>Eukaryota</taxon>
        <taxon>Metazoa</taxon>
        <taxon>Ecdysozoa</taxon>
        <taxon>Arthropoda</taxon>
        <taxon>Hexapoda</taxon>
        <taxon>Insecta</taxon>
        <taxon>Pterygota</taxon>
        <taxon>Neoptera</taxon>
        <taxon>Endopterygota</taxon>
        <taxon>Hymenoptera</taxon>
        <taxon>Apocrita</taxon>
        <taxon>Proctotrupomorpha</taxon>
        <taxon>Chalcidoidea</taxon>
        <taxon>Trichogrammatidae</taxon>
        <taxon>Trichogramma</taxon>
    </lineage>
</organism>
<dbReference type="Gene3D" id="2.40.70.10">
    <property type="entry name" value="Acid Proteases"/>
    <property type="match status" value="1"/>
</dbReference>
<dbReference type="SUPFAM" id="SSF50630">
    <property type="entry name" value="Acid proteases"/>
    <property type="match status" value="1"/>
</dbReference>
<dbReference type="Proteomes" id="UP001627154">
    <property type="component" value="Unassembled WGS sequence"/>
</dbReference>
<protein>
    <recommendedName>
        <fullName evidence="9">Reverse transcriptase domain-containing protein</fullName>
    </recommendedName>
</protein>
<dbReference type="PANTHER" id="PTHR24559">
    <property type="entry name" value="TRANSPOSON TY3-I GAG-POL POLYPROTEIN"/>
    <property type="match status" value="1"/>
</dbReference>
<evidence type="ECO:0000256" key="6">
    <source>
        <dbReference type="ARBA" id="ARBA00022801"/>
    </source>
</evidence>
<feature type="region of interest" description="Disordered" evidence="8">
    <location>
        <begin position="233"/>
        <end position="258"/>
    </location>
</feature>
<keyword evidence="4" id="KW-0540">Nuclease</keyword>
<dbReference type="FunFam" id="2.40.70.10:FF:000130">
    <property type="entry name" value="Retrovirus-related Pol polyprotein from transposon opus-like Protein"/>
    <property type="match status" value="1"/>
</dbReference>
<evidence type="ECO:0000313" key="10">
    <source>
        <dbReference type="EMBL" id="KAL3390874.1"/>
    </source>
</evidence>
<keyword evidence="5" id="KW-0255">Endonuclease</keyword>
<dbReference type="GO" id="GO:0003964">
    <property type="term" value="F:RNA-directed DNA polymerase activity"/>
    <property type="evidence" value="ECO:0007669"/>
    <property type="project" value="UniProtKB-KW"/>
</dbReference>
<feature type="compositionally biased region" description="Low complexity" evidence="8">
    <location>
        <begin position="46"/>
        <end position="59"/>
    </location>
</feature>
<gene>
    <name evidence="10" type="ORF">TKK_014340</name>
</gene>
<evidence type="ECO:0000256" key="8">
    <source>
        <dbReference type="SAM" id="MobiDB-lite"/>
    </source>
</evidence>
<dbReference type="Pfam" id="PF00078">
    <property type="entry name" value="RVT_1"/>
    <property type="match status" value="1"/>
</dbReference>
<evidence type="ECO:0000256" key="2">
    <source>
        <dbReference type="ARBA" id="ARBA00022679"/>
    </source>
</evidence>
<dbReference type="InterPro" id="IPR021109">
    <property type="entry name" value="Peptidase_aspartic_dom_sf"/>
</dbReference>
<comment type="caution">
    <text evidence="10">The sequence shown here is derived from an EMBL/GenBank/DDBJ whole genome shotgun (WGS) entry which is preliminary data.</text>
</comment>
<dbReference type="InterPro" id="IPR055469">
    <property type="entry name" value="DUF7041"/>
</dbReference>
<reference evidence="10 11" key="1">
    <citation type="journal article" date="2024" name="bioRxiv">
        <title>A reference genome for Trichogramma kaykai: A tiny desert-dwelling parasitoid wasp with competing sex-ratio distorters.</title>
        <authorList>
            <person name="Culotta J."/>
            <person name="Lindsey A.R."/>
        </authorList>
    </citation>
    <scope>NUCLEOTIDE SEQUENCE [LARGE SCALE GENOMIC DNA]</scope>
    <source>
        <strain evidence="10 11">KSX58</strain>
    </source>
</reference>
<feature type="region of interest" description="Disordered" evidence="8">
    <location>
        <begin position="37"/>
        <end position="64"/>
    </location>
</feature>
<accession>A0ABD2WE59</accession>
<keyword evidence="11" id="KW-1185">Reference proteome</keyword>
<sequence length="710" mass="80940">MVLLHDDRVPPAVLMNQQEQQQQLLRDQQEQLLHEQQEQLRHEQQRQQAMRDQQQQQQQPPRNNLGEVVEPQVNAVGNCKLPAFWRGNPELYFFQVESLFHIHHVINDATKYHMVVAMLDPESITEVSDIIRAPPREDKYNTLKETLLRRLTDPPDVQLHQLLTGVELGDKRPSQLMLHMRTLAGSRVSDDILRVRWLDLLPEQTRRLLLLIRNQSLDELAAVADEAHDMGPSVMSAGYRPQQPTSAPSLSFTAGSPDPVTQELAELRLAIVQLTAITRESLQSGRSSDHRSNNHRSNNPRSRSRSRGRQESRPRAATPGPGTRQSICWYHSRYEVLALYSTAGAGKSMERRLYIFDRGSNIRFLVDSGSVVSIVPRKFIRRPLQRQALRLQAANGTPIATYGNFDLTLNLGLRRPYAWRFTVASVDMAILGADFLSHHGLLLDLKNRRLLDSHTSVFAACFIGPTAQVHSTSAIDTWTVPDGPFRADYNQLLDDVYKSEAEPGEMASIPDLPVHHRIITFGQPVFTRPRRLAGERLAAAKKEFDDLLQRGIIRPSSSQWASPIHLVPKPGGKWRVTGDYRQLNARTRPDRHPLPIIEDLLQEINGRVFSVVDLRRAFYQIPVAEEDIPKTAVTTPFGLFEFVGMPLGLRNSAQSFQRAMNHLLRNLNYVKCYQDDILVLSSNHEEHLRHLRGLFDVLQRANLHVNWDKC</sequence>
<dbReference type="InterPro" id="IPR043128">
    <property type="entry name" value="Rev_trsase/Diguanyl_cyclase"/>
</dbReference>
<feature type="region of interest" description="Disordered" evidence="8">
    <location>
        <begin position="282"/>
        <end position="324"/>
    </location>
</feature>
<dbReference type="GO" id="GO:0008233">
    <property type="term" value="F:peptidase activity"/>
    <property type="evidence" value="ECO:0007669"/>
    <property type="project" value="UniProtKB-KW"/>
</dbReference>
<evidence type="ECO:0000256" key="4">
    <source>
        <dbReference type="ARBA" id="ARBA00022722"/>
    </source>
</evidence>
<dbReference type="GO" id="GO:0006508">
    <property type="term" value="P:proteolysis"/>
    <property type="evidence" value="ECO:0007669"/>
    <property type="project" value="UniProtKB-KW"/>
</dbReference>
<dbReference type="InterPro" id="IPR043502">
    <property type="entry name" value="DNA/RNA_pol_sf"/>
</dbReference>
<dbReference type="GO" id="GO:0004519">
    <property type="term" value="F:endonuclease activity"/>
    <property type="evidence" value="ECO:0007669"/>
    <property type="project" value="UniProtKB-KW"/>
</dbReference>
<evidence type="ECO:0000256" key="3">
    <source>
        <dbReference type="ARBA" id="ARBA00022695"/>
    </source>
</evidence>
<evidence type="ECO:0000313" key="11">
    <source>
        <dbReference type="Proteomes" id="UP001627154"/>
    </source>
</evidence>
<name>A0ABD2WE59_9HYME</name>
<dbReference type="InterPro" id="IPR034132">
    <property type="entry name" value="RP_Saci-like"/>
</dbReference>
<keyword evidence="1" id="KW-0645">Protease</keyword>
<dbReference type="AlphaFoldDB" id="A0ABD2WE59"/>
<evidence type="ECO:0000256" key="1">
    <source>
        <dbReference type="ARBA" id="ARBA00022670"/>
    </source>
</evidence>
<dbReference type="InterPro" id="IPR000477">
    <property type="entry name" value="RT_dom"/>
</dbReference>
<dbReference type="CDD" id="cd01647">
    <property type="entry name" value="RT_LTR"/>
    <property type="match status" value="1"/>
</dbReference>
<dbReference type="PROSITE" id="PS50878">
    <property type="entry name" value="RT_POL"/>
    <property type="match status" value="1"/>
</dbReference>
<keyword evidence="2" id="KW-0808">Transferase</keyword>
<evidence type="ECO:0000259" key="9">
    <source>
        <dbReference type="PROSITE" id="PS50878"/>
    </source>
</evidence>
<dbReference type="Gene3D" id="3.10.10.10">
    <property type="entry name" value="HIV Type 1 Reverse Transcriptase, subunit A, domain 1"/>
    <property type="match status" value="1"/>
</dbReference>
<feature type="domain" description="Reverse transcriptase" evidence="9">
    <location>
        <begin position="548"/>
        <end position="710"/>
    </location>
</feature>
<dbReference type="CDD" id="cd06094">
    <property type="entry name" value="RP_Saci_like"/>
    <property type="match status" value="1"/>
</dbReference>
<dbReference type="Gene3D" id="3.30.70.270">
    <property type="match status" value="1"/>
</dbReference>
<keyword evidence="3" id="KW-0548">Nucleotidyltransferase</keyword>
<keyword evidence="6" id="KW-0378">Hydrolase</keyword>
<dbReference type="PANTHER" id="PTHR24559:SF444">
    <property type="entry name" value="REVERSE TRANSCRIPTASE DOMAIN-CONTAINING PROTEIN"/>
    <property type="match status" value="1"/>
</dbReference>
<dbReference type="InterPro" id="IPR053134">
    <property type="entry name" value="RNA-dir_DNA_polymerase"/>
</dbReference>
<dbReference type="SUPFAM" id="SSF56672">
    <property type="entry name" value="DNA/RNA polymerases"/>
    <property type="match status" value="1"/>
</dbReference>
<dbReference type="EMBL" id="JBJJXI010000114">
    <property type="protein sequence ID" value="KAL3390874.1"/>
    <property type="molecule type" value="Genomic_DNA"/>
</dbReference>